<dbReference type="InterPro" id="IPR008422">
    <property type="entry name" value="KN_HD"/>
</dbReference>
<dbReference type="RefSeq" id="XP_002680298.1">
    <property type="nucleotide sequence ID" value="XM_002680252.1"/>
</dbReference>
<organism evidence="8">
    <name type="scientific">Naegleria gruberi</name>
    <name type="common">Amoeba</name>
    <dbReference type="NCBI Taxonomy" id="5762"/>
    <lineage>
        <taxon>Eukaryota</taxon>
        <taxon>Discoba</taxon>
        <taxon>Heterolobosea</taxon>
        <taxon>Tetramitia</taxon>
        <taxon>Eutetramitia</taxon>
        <taxon>Vahlkampfiidae</taxon>
        <taxon>Naegleria</taxon>
    </lineage>
</organism>
<dbReference type="CDD" id="cd00086">
    <property type="entry name" value="homeodomain"/>
    <property type="match status" value="1"/>
</dbReference>
<dbReference type="OrthoDB" id="10056939at2759"/>
<dbReference type="InterPro" id="IPR050224">
    <property type="entry name" value="TALE_homeobox"/>
</dbReference>
<dbReference type="GeneID" id="8861744"/>
<gene>
    <name evidence="7" type="ORF">NAEGRDRAFT_47040</name>
</gene>
<reference evidence="7 8" key="1">
    <citation type="journal article" date="2010" name="Cell">
        <title>The genome of Naegleria gruberi illuminates early eukaryotic versatility.</title>
        <authorList>
            <person name="Fritz-Laylin L.K."/>
            <person name="Prochnik S.E."/>
            <person name="Ginger M.L."/>
            <person name="Dacks J.B."/>
            <person name="Carpenter M.L."/>
            <person name="Field M.C."/>
            <person name="Kuo A."/>
            <person name="Paredez A."/>
            <person name="Chapman J."/>
            <person name="Pham J."/>
            <person name="Shu S."/>
            <person name="Neupane R."/>
            <person name="Cipriano M."/>
            <person name="Mancuso J."/>
            <person name="Tu H."/>
            <person name="Salamov A."/>
            <person name="Lindquist E."/>
            <person name="Shapiro H."/>
            <person name="Lucas S."/>
            <person name="Grigoriev I.V."/>
            <person name="Cande W.Z."/>
            <person name="Fulton C."/>
            <person name="Rokhsar D.S."/>
            <person name="Dawson S.C."/>
        </authorList>
    </citation>
    <scope>NUCLEOTIDE SEQUENCE [LARGE SCALE GENOMIC DNA]</scope>
    <source>
        <strain evidence="7 8">NEG-M</strain>
    </source>
</reference>
<feature type="compositionally biased region" description="Acidic residues" evidence="5">
    <location>
        <begin position="210"/>
        <end position="234"/>
    </location>
</feature>
<protein>
    <recommendedName>
        <fullName evidence="6">Homeobox domain-containing protein</fullName>
    </recommendedName>
</protein>
<evidence type="ECO:0000313" key="7">
    <source>
        <dbReference type="EMBL" id="EFC47554.1"/>
    </source>
</evidence>
<feature type="compositionally biased region" description="Polar residues" evidence="5">
    <location>
        <begin position="164"/>
        <end position="184"/>
    </location>
</feature>
<comment type="subcellular location">
    <subcellularLocation>
        <location evidence="4">Nucleus</location>
    </subcellularLocation>
</comment>
<dbReference type="GO" id="GO:0003677">
    <property type="term" value="F:DNA binding"/>
    <property type="evidence" value="ECO:0007669"/>
    <property type="project" value="UniProtKB-UniRule"/>
</dbReference>
<feature type="DNA-binding region" description="Homeobox" evidence="4">
    <location>
        <begin position="267"/>
        <end position="331"/>
    </location>
</feature>
<dbReference type="Gene3D" id="1.10.10.60">
    <property type="entry name" value="Homeodomain-like"/>
    <property type="match status" value="1"/>
</dbReference>
<feature type="compositionally biased region" description="Basic and acidic residues" evidence="5">
    <location>
        <begin position="256"/>
        <end position="265"/>
    </location>
</feature>
<evidence type="ECO:0000256" key="3">
    <source>
        <dbReference type="ARBA" id="ARBA00023242"/>
    </source>
</evidence>
<dbReference type="InParanoid" id="D2V6D9"/>
<dbReference type="VEuPathDB" id="AmoebaDB:NAEGRDRAFT_47040"/>
<dbReference type="InterPro" id="IPR001356">
    <property type="entry name" value="HD"/>
</dbReference>
<evidence type="ECO:0000313" key="8">
    <source>
        <dbReference type="Proteomes" id="UP000006671"/>
    </source>
</evidence>
<feature type="compositionally biased region" description="Low complexity" evidence="5">
    <location>
        <begin position="242"/>
        <end position="254"/>
    </location>
</feature>
<dbReference type="SMART" id="SM00389">
    <property type="entry name" value="HOX"/>
    <property type="match status" value="1"/>
</dbReference>
<dbReference type="EMBL" id="GG738854">
    <property type="protein sequence ID" value="EFC47554.1"/>
    <property type="molecule type" value="Genomic_DNA"/>
</dbReference>
<name>D2V6D9_NAEGR</name>
<keyword evidence="8" id="KW-1185">Reference proteome</keyword>
<dbReference type="PANTHER" id="PTHR11850">
    <property type="entry name" value="HOMEOBOX PROTEIN TRANSCRIPTION FACTORS"/>
    <property type="match status" value="1"/>
</dbReference>
<sequence>MLMMDVYLMGTSDWREWNQFRRVQSLMASQRRINRTQLRDDIKMQSLNKKANMKASKPWSCCDSILSYLTDTECFAFEDDEFLHFNELFKDTNQISFLSNPLQENIIPLTIPGRDLSKMFDQLVCAIDSRSLKLLQEVEPVEQKFIQYYRDLKKVDSPCAQGDSIHSPTTSVESKHNGSTSTTKDGVKKNYNLRSQAEEPQSKKRKTMDSDSDESSSSDEDEDTSFDPTSDSDVETIRITRSKSVSSKVTSSKSKSTKDSNEEKTKRKRKRTTYSKAHTDILKNFIIRNPDYPYPSEEQKQELLKEIEYSMTKEQLETWFVNHRKRYASRENLGKHKSQNHSGSHANNGFNSALEKKLKQEKKK</sequence>
<feature type="domain" description="Homeobox" evidence="6">
    <location>
        <begin position="265"/>
        <end position="330"/>
    </location>
</feature>
<feature type="region of interest" description="Disordered" evidence="5">
    <location>
        <begin position="330"/>
        <end position="364"/>
    </location>
</feature>
<feature type="compositionally biased region" description="Polar residues" evidence="5">
    <location>
        <begin position="340"/>
        <end position="351"/>
    </location>
</feature>
<dbReference type="STRING" id="5762.D2V6D9"/>
<dbReference type="Pfam" id="PF05920">
    <property type="entry name" value="Homeobox_KN"/>
    <property type="match status" value="1"/>
</dbReference>
<keyword evidence="1 4" id="KW-0238">DNA-binding</keyword>
<dbReference type="PROSITE" id="PS50071">
    <property type="entry name" value="HOMEOBOX_2"/>
    <property type="match status" value="1"/>
</dbReference>
<dbReference type="AlphaFoldDB" id="D2V6D9"/>
<dbReference type="SUPFAM" id="SSF46689">
    <property type="entry name" value="Homeodomain-like"/>
    <property type="match status" value="1"/>
</dbReference>
<feature type="region of interest" description="Disordered" evidence="5">
    <location>
        <begin position="159"/>
        <end position="276"/>
    </location>
</feature>
<evidence type="ECO:0000256" key="2">
    <source>
        <dbReference type="ARBA" id="ARBA00023155"/>
    </source>
</evidence>
<proteinExistence type="predicted"/>
<dbReference type="Proteomes" id="UP000006671">
    <property type="component" value="Unassembled WGS sequence"/>
</dbReference>
<evidence type="ECO:0000259" key="6">
    <source>
        <dbReference type="PROSITE" id="PS50071"/>
    </source>
</evidence>
<evidence type="ECO:0000256" key="1">
    <source>
        <dbReference type="ARBA" id="ARBA00023125"/>
    </source>
</evidence>
<evidence type="ECO:0000256" key="5">
    <source>
        <dbReference type="SAM" id="MobiDB-lite"/>
    </source>
</evidence>
<accession>D2V6D9</accession>
<keyword evidence="3 4" id="KW-0539">Nucleus</keyword>
<dbReference type="KEGG" id="ngr:NAEGRDRAFT_47040"/>
<dbReference type="GO" id="GO:0005634">
    <property type="term" value="C:nucleus"/>
    <property type="evidence" value="ECO:0007669"/>
    <property type="project" value="UniProtKB-SubCell"/>
</dbReference>
<dbReference type="GO" id="GO:0006355">
    <property type="term" value="P:regulation of DNA-templated transcription"/>
    <property type="evidence" value="ECO:0007669"/>
    <property type="project" value="InterPro"/>
</dbReference>
<keyword evidence="2 4" id="KW-0371">Homeobox</keyword>
<dbReference type="InterPro" id="IPR009057">
    <property type="entry name" value="Homeodomain-like_sf"/>
</dbReference>
<evidence type="ECO:0000256" key="4">
    <source>
        <dbReference type="PROSITE-ProRule" id="PRU00108"/>
    </source>
</evidence>